<gene>
    <name evidence="1" type="ORF">NBEOAGPD_2749</name>
</gene>
<proteinExistence type="predicted"/>
<name>A0AA37HQ18_9HYPH</name>
<reference evidence="1" key="1">
    <citation type="journal article" date="2016" name="Front. Microbiol.">
        <title>Genome Sequence of the Piezophilic, Mesophilic Sulfate-Reducing Bacterium Desulfovibrio indicus J2T.</title>
        <authorList>
            <person name="Cao J."/>
            <person name="Maignien L."/>
            <person name="Shao Z."/>
            <person name="Alain K."/>
            <person name="Jebbar M."/>
        </authorList>
    </citation>
    <scope>NUCLEOTIDE SEQUENCE</scope>
    <source>
        <strain evidence="1">NBRC 103626</strain>
    </source>
</reference>
<organism evidence="1 2">
    <name type="scientific">Methylobacterium gregans</name>
    <dbReference type="NCBI Taxonomy" id="374424"/>
    <lineage>
        <taxon>Bacteria</taxon>
        <taxon>Pseudomonadati</taxon>
        <taxon>Pseudomonadota</taxon>
        <taxon>Alphaproteobacteria</taxon>
        <taxon>Hyphomicrobiales</taxon>
        <taxon>Methylobacteriaceae</taxon>
        <taxon>Methylobacterium</taxon>
    </lineage>
</organism>
<protein>
    <submittedName>
        <fullName evidence="1">Uncharacterized protein</fullName>
    </submittedName>
</protein>
<evidence type="ECO:0000313" key="1">
    <source>
        <dbReference type="EMBL" id="GJD79520.1"/>
    </source>
</evidence>
<dbReference type="EMBL" id="BPQM01000064">
    <property type="protein sequence ID" value="GJD79520.1"/>
    <property type="molecule type" value="Genomic_DNA"/>
</dbReference>
<keyword evidence="2" id="KW-1185">Reference proteome</keyword>
<reference evidence="1" key="2">
    <citation type="submission" date="2021-08" db="EMBL/GenBank/DDBJ databases">
        <authorList>
            <person name="Tani A."/>
            <person name="Ola A."/>
            <person name="Ogura Y."/>
            <person name="Katsura K."/>
            <person name="Hayashi T."/>
        </authorList>
    </citation>
    <scope>NUCLEOTIDE SEQUENCE</scope>
    <source>
        <strain evidence="1">NBRC 103626</strain>
    </source>
</reference>
<dbReference type="Proteomes" id="UP001055108">
    <property type="component" value="Unassembled WGS sequence"/>
</dbReference>
<sequence length="54" mass="5782">MADQPYEECAEDLRRAAEIEAAHLRCAGGCRDRADGEPECAELCRRTVAAGSSA</sequence>
<comment type="caution">
    <text evidence="1">The sequence shown here is derived from an EMBL/GenBank/DDBJ whole genome shotgun (WGS) entry which is preliminary data.</text>
</comment>
<evidence type="ECO:0000313" key="2">
    <source>
        <dbReference type="Proteomes" id="UP001055108"/>
    </source>
</evidence>
<accession>A0AA37HQ18</accession>
<dbReference type="AlphaFoldDB" id="A0AA37HQ18"/>